<evidence type="ECO:0000259" key="2">
    <source>
        <dbReference type="PROSITE" id="PS50812"/>
    </source>
</evidence>
<dbReference type="ExpressionAtlas" id="A0A0Q3M2A4">
    <property type="expression patterns" value="baseline and differential"/>
</dbReference>
<evidence type="ECO:0000256" key="1">
    <source>
        <dbReference type="SAM" id="MobiDB-lite"/>
    </source>
</evidence>
<feature type="region of interest" description="Disordered" evidence="1">
    <location>
        <begin position="400"/>
        <end position="454"/>
    </location>
</feature>
<dbReference type="EnsemblPlants" id="KQJ98669">
    <property type="protein sequence ID" value="KQJ98669"/>
    <property type="gene ID" value="BRADI_3g38350v3"/>
</dbReference>
<feature type="compositionally biased region" description="Basic and acidic residues" evidence="1">
    <location>
        <begin position="264"/>
        <end position="283"/>
    </location>
</feature>
<evidence type="ECO:0000313" key="3">
    <source>
        <dbReference type="EMBL" id="KQJ98669.1"/>
    </source>
</evidence>
<dbReference type="STRING" id="15368.A0A0Q3M2A4"/>
<dbReference type="Proteomes" id="UP000008810">
    <property type="component" value="Chromosome 3"/>
</dbReference>
<dbReference type="CDD" id="cd05162">
    <property type="entry name" value="PWWP"/>
    <property type="match status" value="1"/>
</dbReference>
<dbReference type="AlphaFoldDB" id="A0A0Q3M2A4"/>
<feature type="region of interest" description="Disordered" evidence="1">
    <location>
        <begin position="173"/>
        <end position="300"/>
    </location>
</feature>
<dbReference type="Pfam" id="PF00855">
    <property type="entry name" value="PWWP"/>
    <property type="match status" value="1"/>
</dbReference>
<dbReference type="PANTHER" id="PTHR42851:SF13">
    <property type="entry name" value="OS08G0477800 PROTEIN"/>
    <property type="match status" value="1"/>
</dbReference>
<feature type="domain" description="PWWP" evidence="2">
    <location>
        <begin position="89"/>
        <end position="149"/>
    </location>
</feature>
<organism evidence="3">
    <name type="scientific">Brachypodium distachyon</name>
    <name type="common">Purple false brome</name>
    <name type="synonym">Trachynia distachya</name>
    <dbReference type="NCBI Taxonomy" id="15368"/>
    <lineage>
        <taxon>Eukaryota</taxon>
        <taxon>Viridiplantae</taxon>
        <taxon>Streptophyta</taxon>
        <taxon>Embryophyta</taxon>
        <taxon>Tracheophyta</taxon>
        <taxon>Spermatophyta</taxon>
        <taxon>Magnoliopsida</taxon>
        <taxon>Liliopsida</taxon>
        <taxon>Poales</taxon>
        <taxon>Poaceae</taxon>
        <taxon>BOP clade</taxon>
        <taxon>Pooideae</taxon>
        <taxon>Stipodae</taxon>
        <taxon>Brachypodieae</taxon>
        <taxon>Brachypodium</taxon>
    </lineage>
</organism>
<sequence>MNSGLLTHLAAEHPQIPSVVFLARRQYPSRCRAPYTPRSVARLPPRASVATRFEVVIMVKKTTQKGYGIAGCPSSSELPENNARQKFRLGDITWVKHGSSSWWPAQVIDEASVSSKPKKKTGHDALVRLYGTCEYVYVDPWKSNMEFEMILKEENKTAREAFHEVLQKELSGFKSPSDYDEEGAANSKAKTASRKVRKQEGLKRSGHGSLKELAGSEPEQEVGSNATTRVAVRGGRKPKGGRQSSPLDKDQGIDKASSEVCAEGLRDKTQKQVSAVRDKKGRMETPGTSVVEGSRRSGRTNAKKYFDTAENSTSQLHHTSASENAAEVGDITSENQSEHNNGSMADATHREIKAMVRDILLGDIIARQHAAEMAYVDEVIYGICDATEQNVVDGTAADIEGGRGVKRTGSQLEADSSNVTQRTRKGKAKKQGNSPNSSPSRDAAMEGSEQRRTRQIKIMQSLGLIAPSGSPFGKNGLVATTHQ</sequence>
<dbReference type="Gramene" id="KQJ98669">
    <property type="protein sequence ID" value="KQJ98669"/>
    <property type="gene ID" value="BRADI_3g38350v3"/>
</dbReference>
<gene>
    <name evidence="4" type="primary">LOC100838924</name>
    <name evidence="3" type="ORF">BRADI_3g38350v3</name>
</gene>
<dbReference type="OrthoDB" id="641149at2759"/>
<proteinExistence type="predicted"/>
<dbReference type="FunCoup" id="A0A0Q3M2A4">
    <property type="interactions" value="5"/>
</dbReference>
<reference evidence="3 4" key="1">
    <citation type="journal article" date="2010" name="Nature">
        <title>Genome sequencing and analysis of the model grass Brachypodium distachyon.</title>
        <authorList>
            <consortium name="International Brachypodium Initiative"/>
        </authorList>
    </citation>
    <scope>NUCLEOTIDE SEQUENCE [LARGE SCALE GENOMIC DNA]</scope>
    <source>
        <strain evidence="3 4">Bd21</strain>
    </source>
</reference>
<feature type="compositionally biased region" description="Polar residues" evidence="1">
    <location>
        <begin position="408"/>
        <end position="421"/>
    </location>
</feature>
<dbReference type="RefSeq" id="XP_003574636.2">
    <property type="nucleotide sequence ID" value="XM_003574588.4"/>
</dbReference>
<dbReference type="PROSITE" id="PS50812">
    <property type="entry name" value="PWWP"/>
    <property type="match status" value="1"/>
</dbReference>
<reference evidence="4" key="3">
    <citation type="submission" date="2018-08" db="UniProtKB">
        <authorList>
            <consortium name="EnsemblPlants"/>
        </authorList>
    </citation>
    <scope>IDENTIFICATION</scope>
    <source>
        <strain evidence="4">cv. Bd21</strain>
    </source>
</reference>
<feature type="compositionally biased region" description="Basic and acidic residues" evidence="1">
    <location>
        <begin position="247"/>
        <end position="257"/>
    </location>
</feature>
<accession>A0A0Q3M2A4</accession>
<dbReference type="EMBL" id="CM000882">
    <property type="protein sequence ID" value="KQJ98669.1"/>
    <property type="molecule type" value="Genomic_DNA"/>
</dbReference>
<evidence type="ECO:0000313" key="5">
    <source>
        <dbReference type="Proteomes" id="UP000008810"/>
    </source>
</evidence>
<keyword evidence="5" id="KW-1185">Reference proteome</keyword>
<feature type="compositionally biased region" description="Polar residues" evidence="1">
    <location>
        <begin position="431"/>
        <end position="440"/>
    </location>
</feature>
<dbReference type="SUPFAM" id="SSF63748">
    <property type="entry name" value="Tudor/PWWP/MBT"/>
    <property type="match status" value="1"/>
</dbReference>
<dbReference type="PANTHER" id="PTHR42851">
    <property type="entry name" value="ALDOLASE-RELATED"/>
    <property type="match status" value="1"/>
</dbReference>
<dbReference type="InterPro" id="IPR000313">
    <property type="entry name" value="PWWP_dom"/>
</dbReference>
<dbReference type="Gene3D" id="2.30.30.140">
    <property type="match status" value="1"/>
</dbReference>
<dbReference type="InterPro" id="IPR053063">
    <property type="entry name" value="PWWP_domain_containing_PDP"/>
</dbReference>
<dbReference type="GeneID" id="100838924"/>
<name>A0A0Q3M2A4_BRADI</name>
<dbReference type="KEGG" id="bdi:100838924"/>
<reference evidence="3" key="2">
    <citation type="submission" date="2017-06" db="EMBL/GenBank/DDBJ databases">
        <title>WGS assembly of Brachypodium distachyon.</title>
        <authorList>
            <consortium name="The International Brachypodium Initiative"/>
            <person name="Lucas S."/>
            <person name="Harmon-Smith M."/>
            <person name="Lail K."/>
            <person name="Tice H."/>
            <person name="Grimwood J."/>
            <person name="Bruce D."/>
            <person name="Barry K."/>
            <person name="Shu S."/>
            <person name="Lindquist E."/>
            <person name="Wang M."/>
            <person name="Pitluck S."/>
            <person name="Vogel J.P."/>
            <person name="Garvin D.F."/>
            <person name="Mockler T.C."/>
            <person name="Schmutz J."/>
            <person name="Rokhsar D."/>
            <person name="Bevan M.W."/>
        </authorList>
    </citation>
    <scope>NUCLEOTIDE SEQUENCE</scope>
    <source>
        <strain evidence="3">Bd21</strain>
    </source>
</reference>
<protein>
    <recommendedName>
        <fullName evidence="2">PWWP domain-containing protein</fullName>
    </recommendedName>
</protein>
<evidence type="ECO:0000313" key="4">
    <source>
        <dbReference type="EnsemblPlants" id="KQJ98669"/>
    </source>
</evidence>